<evidence type="ECO:0000313" key="1">
    <source>
        <dbReference type="EMBL" id="KAK6174519.1"/>
    </source>
</evidence>
<keyword evidence="2" id="KW-1185">Reference proteome</keyword>
<evidence type="ECO:0000313" key="2">
    <source>
        <dbReference type="Proteomes" id="UP001347796"/>
    </source>
</evidence>
<organism evidence="1 2">
    <name type="scientific">Patella caerulea</name>
    <name type="common">Rayed Mediterranean limpet</name>
    <dbReference type="NCBI Taxonomy" id="87958"/>
    <lineage>
        <taxon>Eukaryota</taxon>
        <taxon>Metazoa</taxon>
        <taxon>Spiralia</taxon>
        <taxon>Lophotrochozoa</taxon>
        <taxon>Mollusca</taxon>
        <taxon>Gastropoda</taxon>
        <taxon>Patellogastropoda</taxon>
        <taxon>Patelloidea</taxon>
        <taxon>Patellidae</taxon>
        <taxon>Patella</taxon>
    </lineage>
</organism>
<name>A0AAN8JEI0_PATCE</name>
<protein>
    <submittedName>
        <fullName evidence="1">Uncharacterized protein</fullName>
    </submittedName>
</protein>
<dbReference type="EMBL" id="JAZGQO010000011">
    <property type="protein sequence ID" value="KAK6174519.1"/>
    <property type="molecule type" value="Genomic_DNA"/>
</dbReference>
<dbReference type="AlphaFoldDB" id="A0AAN8JEI0"/>
<reference evidence="1 2" key="1">
    <citation type="submission" date="2024-01" db="EMBL/GenBank/DDBJ databases">
        <title>The genome of the rayed Mediterranean limpet Patella caerulea (Linnaeus, 1758).</title>
        <authorList>
            <person name="Anh-Thu Weber A."/>
            <person name="Halstead-Nussloch G."/>
        </authorList>
    </citation>
    <scope>NUCLEOTIDE SEQUENCE [LARGE SCALE GENOMIC DNA]</scope>
    <source>
        <strain evidence="1">AATW-2023a</strain>
        <tissue evidence="1">Whole specimen</tissue>
    </source>
</reference>
<proteinExistence type="predicted"/>
<comment type="caution">
    <text evidence="1">The sequence shown here is derived from an EMBL/GenBank/DDBJ whole genome shotgun (WGS) entry which is preliminary data.</text>
</comment>
<gene>
    <name evidence="1" type="ORF">SNE40_017780</name>
</gene>
<dbReference type="Proteomes" id="UP001347796">
    <property type="component" value="Unassembled WGS sequence"/>
</dbReference>
<accession>A0AAN8JEI0</accession>
<sequence>MRQNMEIPRPQESFFQDLKLNLGESTVRTMKRKYLAAVRMTDREITVVENEKRGVSKHIKLIREAGGIVNSAIVIATARGIVKRKNKWNLAKHGGSLNINKS</sequence>